<accession>A0A0A8ZPI3</accession>
<organism evidence="1">
    <name type="scientific">Arundo donax</name>
    <name type="common">Giant reed</name>
    <name type="synonym">Donax arundinaceus</name>
    <dbReference type="NCBI Taxonomy" id="35708"/>
    <lineage>
        <taxon>Eukaryota</taxon>
        <taxon>Viridiplantae</taxon>
        <taxon>Streptophyta</taxon>
        <taxon>Embryophyta</taxon>
        <taxon>Tracheophyta</taxon>
        <taxon>Spermatophyta</taxon>
        <taxon>Magnoliopsida</taxon>
        <taxon>Liliopsida</taxon>
        <taxon>Poales</taxon>
        <taxon>Poaceae</taxon>
        <taxon>PACMAD clade</taxon>
        <taxon>Arundinoideae</taxon>
        <taxon>Arundineae</taxon>
        <taxon>Arundo</taxon>
    </lineage>
</organism>
<protein>
    <submittedName>
        <fullName evidence="1">Uncharacterized protein</fullName>
    </submittedName>
</protein>
<evidence type="ECO:0000313" key="1">
    <source>
        <dbReference type="EMBL" id="JAD40701.1"/>
    </source>
</evidence>
<sequence>MAVTTKRRDVTWCKEVMIKIP</sequence>
<reference evidence="1" key="1">
    <citation type="submission" date="2014-09" db="EMBL/GenBank/DDBJ databases">
        <authorList>
            <person name="Magalhaes I.L.F."/>
            <person name="Oliveira U."/>
            <person name="Santos F.R."/>
            <person name="Vidigal T.H.D.A."/>
            <person name="Brescovit A.D."/>
            <person name="Santos A.J."/>
        </authorList>
    </citation>
    <scope>NUCLEOTIDE SEQUENCE</scope>
    <source>
        <tissue evidence="1">Shoot tissue taken approximately 20 cm above the soil surface</tissue>
    </source>
</reference>
<reference evidence="1" key="2">
    <citation type="journal article" date="2015" name="Data Brief">
        <title>Shoot transcriptome of the giant reed, Arundo donax.</title>
        <authorList>
            <person name="Barrero R.A."/>
            <person name="Guerrero F.D."/>
            <person name="Moolhuijzen P."/>
            <person name="Goolsby J.A."/>
            <person name="Tidwell J."/>
            <person name="Bellgard S.E."/>
            <person name="Bellgard M.I."/>
        </authorList>
    </citation>
    <scope>NUCLEOTIDE SEQUENCE</scope>
    <source>
        <tissue evidence="1">Shoot tissue taken approximately 20 cm above the soil surface</tissue>
    </source>
</reference>
<name>A0A0A8ZPI3_ARUDO</name>
<dbReference type="EMBL" id="GBRH01257194">
    <property type="protein sequence ID" value="JAD40701.1"/>
    <property type="molecule type" value="Transcribed_RNA"/>
</dbReference>
<proteinExistence type="predicted"/>
<dbReference type="AlphaFoldDB" id="A0A0A8ZPI3"/>